<keyword evidence="3" id="KW-1185">Reference proteome</keyword>
<keyword evidence="1" id="KW-0812">Transmembrane</keyword>
<keyword evidence="1" id="KW-0472">Membrane</keyword>
<evidence type="ECO:0000313" key="2">
    <source>
        <dbReference type="EMBL" id="MBA5776624.1"/>
    </source>
</evidence>
<feature type="transmembrane region" description="Helical" evidence="1">
    <location>
        <begin position="71"/>
        <end position="101"/>
    </location>
</feature>
<accession>A0A839ACB2</accession>
<evidence type="ECO:0000256" key="1">
    <source>
        <dbReference type="SAM" id="Phobius"/>
    </source>
</evidence>
<dbReference type="RefSeq" id="WP_182163184.1">
    <property type="nucleotide sequence ID" value="NZ_JACFXV010000043.1"/>
</dbReference>
<feature type="transmembrane region" description="Helical" evidence="1">
    <location>
        <begin position="21"/>
        <end position="39"/>
    </location>
</feature>
<name>A0A839ACB2_9HYPH</name>
<feature type="transmembrane region" description="Helical" evidence="1">
    <location>
        <begin position="214"/>
        <end position="244"/>
    </location>
</feature>
<keyword evidence="1" id="KW-1133">Transmembrane helix</keyword>
<dbReference type="Proteomes" id="UP000541109">
    <property type="component" value="Unassembled WGS sequence"/>
</dbReference>
<gene>
    <name evidence="2" type="ORF">H2509_05735</name>
</gene>
<feature type="transmembrane region" description="Helical" evidence="1">
    <location>
        <begin position="113"/>
        <end position="134"/>
    </location>
</feature>
<feature type="transmembrane region" description="Helical" evidence="1">
    <location>
        <begin position="256"/>
        <end position="274"/>
    </location>
</feature>
<dbReference type="InterPro" id="IPR018688">
    <property type="entry name" value="PpoB2-like"/>
</dbReference>
<evidence type="ECO:0000313" key="3">
    <source>
        <dbReference type="Proteomes" id="UP000541109"/>
    </source>
</evidence>
<reference evidence="2 3" key="1">
    <citation type="submission" date="2020-07" db="EMBL/GenBank/DDBJ databases">
        <title>Stappia sp., F7233, whole genome shotgun sequencing project.</title>
        <authorList>
            <person name="Jiang S."/>
            <person name="Liu Z.W."/>
            <person name="Du Z.J."/>
        </authorList>
    </citation>
    <scope>NUCLEOTIDE SEQUENCE [LARGE SCALE GENOMIC DNA]</scope>
    <source>
        <strain evidence="2 3">F7233</strain>
    </source>
</reference>
<organism evidence="2 3">
    <name type="scientific">Stappia albiluteola</name>
    <dbReference type="NCBI Taxonomy" id="2758565"/>
    <lineage>
        <taxon>Bacteria</taxon>
        <taxon>Pseudomonadati</taxon>
        <taxon>Pseudomonadota</taxon>
        <taxon>Alphaproteobacteria</taxon>
        <taxon>Hyphomicrobiales</taxon>
        <taxon>Stappiaceae</taxon>
        <taxon>Stappia</taxon>
    </lineage>
</organism>
<comment type="caution">
    <text evidence="2">The sequence shown here is derived from an EMBL/GenBank/DDBJ whole genome shotgun (WGS) entry which is preliminary data.</text>
</comment>
<proteinExistence type="predicted"/>
<dbReference type="AlphaFoldDB" id="A0A839ACB2"/>
<sequence>MAEQPEPGGRTLTERILLRDQMVTVTGLVLITGLSWWWLLMGAGTGMSVTAMTTWSFPPPERPSMVTDWTLAYAVTMVVMWWVMMIAMMTPSAAPMVLLYGTAHRHEAGRGKLETAAAPTFAFFCGYLAAWLVFSVVATGLQWALELAGLVHAMLMWSIDRQFSGAFLIMAGAYQFSPFKQACLRHCRAPAVFLARHYRRGTAGAFRMGLTHGLYCLGCCLLLMALLFVGGIMNLVWIAGLAILVLLEKLLPRGEAISRLAGVVFLVSGLWLMLA</sequence>
<dbReference type="EMBL" id="JACFXV010000043">
    <property type="protein sequence ID" value="MBA5776624.1"/>
    <property type="molecule type" value="Genomic_DNA"/>
</dbReference>
<protein>
    <submittedName>
        <fullName evidence="2">DUF2182 domain-containing protein</fullName>
    </submittedName>
</protein>
<dbReference type="Pfam" id="PF09948">
    <property type="entry name" value="PpoB2"/>
    <property type="match status" value="1"/>
</dbReference>